<evidence type="ECO:0000313" key="3">
    <source>
        <dbReference type="Proteomes" id="UP000025245"/>
    </source>
</evidence>
<dbReference type="EMBL" id="CP007586">
    <property type="protein sequence ID" value="AHY16528.1"/>
    <property type="molecule type" value="Genomic_DNA"/>
</dbReference>
<dbReference type="KEGG" id="siq:DQ08_08765"/>
<evidence type="ECO:0000313" key="4">
    <source>
        <dbReference type="Proteomes" id="UP000269148"/>
    </source>
</evidence>
<evidence type="ECO:0008006" key="5">
    <source>
        <dbReference type="Google" id="ProtNLM"/>
    </source>
</evidence>
<evidence type="ECO:0000313" key="2">
    <source>
        <dbReference type="EMBL" id="RLU55289.1"/>
    </source>
</evidence>
<dbReference type="Proteomes" id="UP000025245">
    <property type="component" value="Chromosome"/>
</dbReference>
<organism evidence="2 4">
    <name type="scientific">Streptococcus iniae</name>
    <name type="common">Streptococcus shiloi</name>
    <dbReference type="NCBI Taxonomy" id="1346"/>
    <lineage>
        <taxon>Bacteria</taxon>
        <taxon>Bacillati</taxon>
        <taxon>Bacillota</taxon>
        <taxon>Bacilli</taxon>
        <taxon>Lactobacillales</taxon>
        <taxon>Streptococcaceae</taxon>
        <taxon>Streptococcus</taxon>
    </lineage>
</organism>
<dbReference type="EMBL" id="QLQD01000075">
    <property type="protein sequence ID" value="RLU55289.1"/>
    <property type="molecule type" value="Genomic_DNA"/>
</dbReference>
<dbReference type="OrthoDB" id="2237459at2"/>
<name>A0A3L8GE23_STRIN</name>
<reference evidence="2 4" key="2">
    <citation type="submission" date="2018-06" db="EMBL/GenBank/DDBJ databases">
        <title>Mutators as drivers of adaptation in pathogenic bacteria and a risk factor for host jumps and vaccine escape.</title>
        <authorList>
            <person name="Barnes A.C."/>
            <person name="Silayeva O."/>
        </authorList>
    </citation>
    <scope>NUCLEOTIDE SEQUENCE [LARGE SCALE GENOMIC DNA]</scope>
    <source>
        <strain evidence="2 4">QMA0445</strain>
    </source>
</reference>
<gene>
    <name evidence="2" type="ORF">DIY07_08865</name>
    <name evidence="1" type="ORF">DQ08_08765</name>
</gene>
<dbReference type="AlphaFoldDB" id="A0A3L8GE23"/>
<dbReference type="STRING" id="1346.BMF34_08760"/>
<keyword evidence="3" id="KW-1185">Reference proteome</keyword>
<dbReference type="KEGG" id="sio:DW64_08750"/>
<sequence length="120" mass="14627">MLDTRKLQELDNHYDQEIRKIHHSREELEDAFRLFMARTDKLRETVYQVALSQGCELPQEAQMYLYQMEHNQDAFLVEFNAHMDELEEKQIQIRKDYDNQVDNLYMEAQRQASKEERTEI</sequence>
<reference evidence="1 3" key="1">
    <citation type="journal article" date="2014" name="Genome Announc.">
        <title>Complete Genome Sequence of a Virulent Strain, Streptococcus iniae ISET0901, Isolated from Diseased Tilapia.</title>
        <authorList>
            <person name="Pridgeon J.W."/>
            <person name="Zhang D."/>
            <person name="Zhang L."/>
        </authorList>
    </citation>
    <scope>NUCLEOTIDE SEQUENCE [LARGE SCALE GENOMIC DNA]</scope>
    <source>
        <strain evidence="1 3">ISET0901</strain>
    </source>
</reference>
<dbReference type="Proteomes" id="UP000269148">
    <property type="component" value="Unassembled WGS sequence"/>
</dbReference>
<dbReference type="RefSeq" id="WP_016356157.1">
    <property type="nucleotide sequence ID" value="NZ_CP017952.1"/>
</dbReference>
<accession>A0A3L8GE23</accession>
<protein>
    <recommendedName>
        <fullName evidence="5">Cingulin</fullName>
    </recommendedName>
</protein>
<proteinExistence type="predicted"/>
<evidence type="ECO:0000313" key="1">
    <source>
        <dbReference type="EMBL" id="AHY16528.1"/>
    </source>
</evidence>